<keyword evidence="1" id="KW-0540">Nuclease</keyword>
<dbReference type="InterPro" id="IPR036397">
    <property type="entry name" value="RNaseH_sf"/>
</dbReference>
<protein>
    <submittedName>
        <fullName evidence="5">DNA polymerase-3 subunit epsilon</fullName>
    </submittedName>
</protein>
<evidence type="ECO:0000256" key="2">
    <source>
        <dbReference type="ARBA" id="ARBA00022801"/>
    </source>
</evidence>
<dbReference type="Proteomes" id="UP000229263">
    <property type="component" value="Unassembled WGS sequence"/>
</dbReference>
<dbReference type="SUPFAM" id="SSF53098">
    <property type="entry name" value="Ribonuclease H-like"/>
    <property type="match status" value="1"/>
</dbReference>
<feature type="domain" description="Exonuclease" evidence="4">
    <location>
        <begin position="23"/>
        <end position="197"/>
    </location>
</feature>
<sequence length="242" mass="26454">MRGAVLSCVGCSVVSMTEWHKGLAIGFDLETTGVDTNTARIVTASVVLLDAEGKVVNNREWLVNPGVEIPEAAAAVHGISTEKARAEGAPAKQSVQEILNLLKFASEQAPIVAFNASYDFSVLYSEAVRYDLEPFFPGNVIDPFIIDKQVDKFRKGKRTLAAACEFYGVVLENAHTSLADAIACVEVARQLGERYPQLQVDPMVLHGWQIGWAKEQAESFQKYLRKTKPEAVVDGAWPITES</sequence>
<comment type="caution">
    <text evidence="5">The sequence shown here is derived from an EMBL/GenBank/DDBJ whole genome shotgun (WGS) entry which is preliminary data.</text>
</comment>
<evidence type="ECO:0000256" key="3">
    <source>
        <dbReference type="ARBA" id="ARBA00022839"/>
    </source>
</evidence>
<proteinExistence type="predicted"/>
<dbReference type="InterPro" id="IPR012337">
    <property type="entry name" value="RNaseH-like_sf"/>
</dbReference>
<keyword evidence="3" id="KW-0269">Exonuclease</keyword>
<dbReference type="CDD" id="cd06127">
    <property type="entry name" value="DEDDh"/>
    <property type="match status" value="1"/>
</dbReference>
<accession>A0ABX4MXK7</accession>
<keyword evidence="2" id="KW-0378">Hydrolase</keyword>
<dbReference type="EMBL" id="PGEY01000001">
    <property type="protein sequence ID" value="PJJ44306.1"/>
    <property type="molecule type" value="Genomic_DNA"/>
</dbReference>
<gene>
    <name evidence="5" type="ORF">ATK23_1537</name>
</gene>
<organism evidence="5 6">
    <name type="scientific">Glutamicibacter mysorens</name>
    <dbReference type="NCBI Taxonomy" id="257984"/>
    <lineage>
        <taxon>Bacteria</taxon>
        <taxon>Bacillati</taxon>
        <taxon>Actinomycetota</taxon>
        <taxon>Actinomycetes</taxon>
        <taxon>Micrococcales</taxon>
        <taxon>Micrococcaceae</taxon>
        <taxon>Glutamicibacter</taxon>
    </lineage>
</organism>
<dbReference type="Pfam" id="PF00929">
    <property type="entry name" value="RNase_T"/>
    <property type="match status" value="1"/>
</dbReference>
<keyword evidence="6" id="KW-1185">Reference proteome</keyword>
<dbReference type="InterPro" id="IPR013520">
    <property type="entry name" value="Ribonucl_H"/>
</dbReference>
<dbReference type="SMART" id="SM00479">
    <property type="entry name" value="EXOIII"/>
    <property type="match status" value="1"/>
</dbReference>
<reference evidence="5 6" key="1">
    <citation type="submission" date="2017-11" db="EMBL/GenBank/DDBJ databases">
        <title>Sequencing the genomes of 1000 actinobacteria strains.</title>
        <authorList>
            <person name="Klenk H.-P."/>
        </authorList>
    </citation>
    <scope>NUCLEOTIDE SEQUENCE [LARGE SCALE GENOMIC DNA]</scope>
    <source>
        <strain evidence="5 6">DSM 12798</strain>
    </source>
</reference>
<evidence type="ECO:0000313" key="6">
    <source>
        <dbReference type="Proteomes" id="UP000229263"/>
    </source>
</evidence>
<dbReference type="Gene3D" id="3.30.420.10">
    <property type="entry name" value="Ribonuclease H-like superfamily/Ribonuclease H"/>
    <property type="match status" value="1"/>
</dbReference>
<dbReference type="PANTHER" id="PTHR30231:SF4">
    <property type="entry name" value="PROTEIN NEN2"/>
    <property type="match status" value="1"/>
</dbReference>
<evidence type="ECO:0000313" key="5">
    <source>
        <dbReference type="EMBL" id="PJJ44306.1"/>
    </source>
</evidence>
<evidence type="ECO:0000256" key="1">
    <source>
        <dbReference type="ARBA" id="ARBA00022722"/>
    </source>
</evidence>
<dbReference type="PANTHER" id="PTHR30231">
    <property type="entry name" value="DNA POLYMERASE III SUBUNIT EPSILON"/>
    <property type="match status" value="1"/>
</dbReference>
<name>A0ABX4MXK7_9MICC</name>
<evidence type="ECO:0000259" key="4">
    <source>
        <dbReference type="SMART" id="SM00479"/>
    </source>
</evidence>
<dbReference type="NCBIfam" id="NF005927">
    <property type="entry name" value="PRK07942.1"/>
    <property type="match status" value="1"/>
</dbReference>